<dbReference type="EMBL" id="FOBF01000029">
    <property type="protein sequence ID" value="SEN56185.1"/>
    <property type="molecule type" value="Genomic_DNA"/>
</dbReference>
<feature type="chain" id="PRO_5011668934" evidence="1">
    <location>
        <begin position="26"/>
        <end position="261"/>
    </location>
</feature>
<dbReference type="AlphaFoldDB" id="A0A1H8HJE3"/>
<evidence type="ECO:0000313" key="2">
    <source>
        <dbReference type="EMBL" id="SEN56185.1"/>
    </source>
</evidence>
<proteinExistence type="predicted"/>
<organism evidence="2 3">
    <name type="scientific">Nonomuraea pusilla</name>
    <dbReference type="NCBI Taxonomy" id="46177"/>
    <lineage>
        <taxon>Bacteria</taxon>
        <taxon>Bacillati</taxon>
        <taxon>Actinomycetota</taxon>
        <taxon>Actinomycetes</taxon>
        <taxon>Streptosporangiales</taxon>
        <taxon>Streptosporangiaceae</taxon>
        <taxon>Nonomuraea</taxon>
    </lineage>
</organism>
<reference evidence="2 3" key="1">
    <citation type="submission" date="2016-10" db="EMBL/GenBank/DDBJ databases">
        <authorList>
            <person name="de Groot N.N."/>
        </authorList>
    </citation>
    <scope>NUCLEOTIDE SEQUENCE [LARGE SCALE GENOMIC DNA]</scope>
    <source>
        <strain evidence="2 3">DSM 43357</strain>
    </source>
</reference>
<gene>
    <name evidence="2" type="ORF">SAMN05660976_07827</name>
</gene>
<dbReference type="RefSeq" id="WP_091105468.1">
    <property type="nucleotide sequence ID" value="NZ_FOBF01000029.1"/>
</dbReference>
<evidence type="ECO:0000256" key="1">
    <source>
        <dbReference type="SAM" id="SignalP"/>
    </source>
</evidence>
<evidence type="ECO:0000313" key="3">
    <source>
        <dbReference type="Proteomes" id="UP000198953"/>
    </source>
</evidence>
<protein>
    <submittedName>
        <fullName evidence="2">Uncharacterized protein</fullName>
    </submittedName>
</protein>
<sequence>MKKKPVILVLAAFAAAAGSAVPAHAAGSTVPARAAVPAPGGPAAQAGFASAPTAAQLKAALVRHRDGYRTLHVVAGKAATFTGRRSAMRGWAFSAIPPRCRTSATTGLLWDRKAAHRFRGRPAAAVELSGVGHALGESLISVPASLPDSVFRARVPASCGKLRVSYDGRRITVRIKPIPAAELPDIPGATVSGVKTVLPPLWGRKKPAELALVVVRSGPLVMETYADAWGSVRPTSTSWTTTAWEHALATLRPAGEAGPEV</sequence>
<name>A0A1H8HJE3_9ACTN</name>
<dbReference type="Proteomes" id="UP000198953">
    <property type="component" value="Unassembled WGS sequence"/>
</dbReference>
<feature type="signal peptide" evidence="1">
    <location>
        <begin position="1"/>
        <end position="25"/>
    </location>
</feature>
<keyword evidence="1" id="KW-0732">Signal</keyword>
<accession>A0A1H8HJE3</accession>
<keyword evidence="3" id="KW-1185">Reference proteome</keyword>